<keyword evidence="4" id="KW-0804">Transcription</keyword>
<dbReference type="InterPro" id="IPR013325">
    <property type="entry name" value="RNA_pol_sigma_r2"/>
</dbReference>
<dbReference type="CDD" id="cd06171">
    <property type="entry name" value="Sigma70_r4"/>
    <property type="match status" value="1"/>
</dbReference>
<dbReference type="InterPro" id="IPR000792">
    <property type="entry name" value="Tscrpt_reg_LuxR_C"/>
</dbReference>
<evidence type="ECO:0000259" key="6">
    <source>
        <dbReference type="SMART" id="SM00421"/>
    </source>
</evidence>
<dbReference type="AlphaFoldDB" id="A0A2Z2NL31"/>
<dbReference type="SUPFAM" id="SSF88946">
    <property type="entry name" value="Sigma2 domain of RNA polymerase sigma factors"/>
    <property type="match status" value="1"/>
</dbReference>
<reference evidence="7 8" key="1">
    <citation type="submission" date="2016-12" db="EMBL/GenBank/DDBJ databases">
        <authorList>
            <person name="Song W.-J."/>
            <person name="Kurnit D.M."/>
        </authorList>
    </citation>
    <scope>NUCLEOTIDE SEQUENCE [LARGE SCALE GENOMIC DNA]</scope>
    <source>
        <strain evidence="7 8">IMCC3135</strain>
    </source>
</reference>
<dbReference type="InterPro" id="IPR013249">
    <property type="entry name" value="RNA_pol_sigma70_r4_t2"/>
</dbReference>
<sequence length="238" mass="26326">MDIQSTQSEHDPQRTDPEADSPGFDALRKQCDASDTGTTSDCNSAQPERLQADAGTPLSIDAFLQSIERRAFVMARYALKNEDDALDAVQDAMLKLCESYADRPGDEWGPLFYRILQNGITDRVRPRGMNRLKRWVGRAIASANDAEQGDSTADTMDYLPSEQPGPQDELVSTQQSSRINHALSALPAQQREVFLLRRWQGLSVRETAEAMDISEGSVKTHLSRAVSALQGQLQEKGT</sequence>
<dbReference type="Proteomes" id="UP000250079">
    <property type="component" value="Chromosome"/>
</dbReference>
<dbReference type="Gene3D" id="1.10.10.10">
    <property type="entry name" value="Winged helix-like DNA-binding domain superfamily/Winged helix DNA-binding domain"/>
    <property type="match status" value="1"/>
</dbReference>
<dbReference type="Gene3D" id="1.10.1740.10">
    <property type="match status" value="1"/>
</dbReference>
<dbReference type="InterPro" id="IPR013324">
    <property type="entry name" value="RNA_pol_sigma_r3/r4-like"/>
</dbReference>
<dbReference type="InterPro" id="IPR039425">
    <property type="entry name" value="RNA_pol_sigma-70-like"/>
</dbReference>
<gene>
    <name evidence="7" type="primary">sigD</name>
    <name evidence="7" type="ORF">IMCC3135_05615</name>
</gene>
<dbReference type="GO" id="GO:0016987">
    <property type="term" value="F:sigma factor activity"/>
    <property type="evidence" value="ECO:0007669"/>
    <property type="project" value="UniProtKB-KW"/>
</dbReference>
<dbReference type="NCBIfam" id="TIGR02937">
    <property type="entry name" value="sigma70-ECF"/>
    <property type="match status" value="1"/>
</dbReference>
<dbReference type="PANTHER" id="PTHR43133">
    <property type="entry name" value="RNA POLYMERASE ECF-TYPE SIGMA FACTO"/>
    <property type="match status" value="1"/>
</dbReference>
<dbReference type="SUPFAM" id="SSF88659">
    <property type="entry name" value="Sigma3 and sigma4 domains of RNA polymerase sigma factors"/>
    <property type="match status" value="1"/>
</dbReference>
<dbReference type="PANTHER" id="PTHR43133:SF64">
    <property type="entry name" value="ECF SIGMA FACTOR"/>
    <property type="match status" value="1"/>
</dbReference>
<name>A0A2Z2NL31_9GAMM</name>
<keyword evidence="2" id="KW-0805">Transcription regulation</keyword>
<dbReference type="RefSeq" id="WP_088921694.1">
    <property type="nucleotide sequence ID" value="NZ_CP018632.1"/>
</dbReference>
<organism evidence="7 8">
    <name type="scientific">Granulosicoccus antarcticus IMCC3135</name>
    <dbReference type="NCBI Taxonomy" id="1192854"/>
    <lineage>
        <taxon>Bacteria</taxon>
        <taxon>Pseudomonadati</taxon>
        <taxon>Pseudomonadota</taxon>
        <taxon>Gammaproteobacteria</taxon>
        <taxon>Chromatiales</taxon>
        <taxon>Granulosicoccaceae</taxon>
        <taxon>Granulosicoccus</taxon>
    </lineage>
</organism>
<evidence type="ECO:0000313" key="8">
    <source>
        <dbReference type="Proteomes" id="UP000250079"/>
    </source>
</evidence>
<evidence type="ECO:0000313" key="7">
    <source>
        <dbReference type="EMBL" id="ASJ71235.1"/>
    </source>
</evidence>
<proteinExistence type="inferred from homology"/>
<evidence type="ECO:0000256" key="1">
    <source>
        <dbReference type="ARBA" id="ARBA00010641"/>
    </source>
</evidence>
<evidence type="ECO:0000256" key="5">
    <source>
        <dbReference type="SAM" id="MobiDB-lite"/>
    </source>
</evidence>
<dbReference type="OrthoDB" id="9783733at2"/>
<keyword evidence="8" id="KW-1185">Reference proteome</keyword>
<dbReference type="SMART" id="SM00421">
    <property type="entry name" value="HTH_LUXR"/>
    <property type="match status" value="1"/>
</dbReference>
<feature type="region of interest" description="Disordered" evidence="5">
    <location>
        <begin position="1"/>
        <end position="46"/>
    </location>
</feature>
<dbReference type="GO" id="GO:0006352">
    <property type="term" value="P:DNA-templated transcription initiation"/>
    <property type="evidence" value="ECO:0007669"/>
    <property type="project" value="InterPro"/>
</dbReference>
<feature type="compositionally biased region" description="Polar residues" evidence="5">
    <location>
        <begin position="33"/>
        <end position="46"/>
    </location>
</feature>
<dbReference type="InterPro" id="IPR014284">
    <property type="entry name" value="RNA_pol_sigma-70_dom"/>
</dbReference>
<accession>A0A2Z2NL31</accession>
<feature type="region of interest" description="Disordered" evidence="5">
    <location>
        <begin position="144"/>
        <end position="176"/>
    </location>
</feature>
<comment type="similarity">
    <text evidence="1">Belongs to the sigma-70 factor family. ECF subfamily.</text>
</comment>
<dbReference type="Pfam" id="PF08281">
    <property type="entry name" value="Sigma70_r4_2"/>
    <property type="match status" value="1"/>
</dbReference>
<dbReference type="GO" id="GO:0003677">
    <property type="term" value="F:DNA binding"/>
    <property type="evidence" value="ECO:0007669"/>
    <property type="project" value="InterPro"/>
</dbReference>
<evidence type="ECO:0000256" key="4">
    <source>
        <dbReference type="ARBA" id="ARBA00023163"/>
    </source>
</evidence>
<feature type="domain" description="HTH luxR-type" evidence="6">
    <location>
        <begin position="183"/>
        <end position="237"/>
    </location>
</feature>
<evidence type="ECO:0000256" key="2">
    <source>
        <dbReference type="ARBA" id="ARBA00023015"/>
    </source>
</evidence>
<dbReference type="EMBL" id="CP018632">
    <property type="protein sequence ID" value="ASJ71235.1"/>
    <property type="molecule type" value="Genomic_DNA"/>
</dbReference>
<dbReference type="KEGG" id="gai:IMCC3135_05615"/>
<dbReference type="NCBIfam" id="NF006550">
    <property type="entry name" value="PRK09047.1"/>
    <property type="match status" value="1"/>
</dbReference>
<feature type="compositionally biased region" description="Basic and acidic residues" evidence="5">
    <location>
        <begin position="8"/>
        <end position="17"/>
    </location>
</feature>
<evidence type="ECO:0000256" key="3">
    <source>
        <dbReference type="ARBA" id="ARBA00023082"/>
    </source>
</evidence>
<dbReference type="InterPro" id="IPR036388">
    <property type="entry name" value="WH-like_DNA-bd_sf"/>
</dbReference>
<protein>
    <submittedName>
        <fullName evidence="7">ECF RNA polymerase sigma factor SigD</fullName>
    </submittedName>
</protein>
<keyword evidence="3" id="KW-0731">Sigma factor</keyword>